<keyword evidence="10" id="KW-1185">Reference proteome</keyword>
<keyword evidence="9" id="KW-0326">Glycosidase</keyword>
<evidence type="ECO:0000256" key="4">
    <source>
        <dbReference type="ARBA" id="ARBA00022729"/>
    </source>
</evidence>
<dbReference type="InterPro" id="IPR001791">
    <property type="entry name" value="Laminin_G"/>
</dbReference>
<dbReference type="GO" id="GO:0004308">
    <property type="term" value="F:exo-alpha-sialidase activity"/>
    <property type="evidence" value="ECO:0007669"/>
    <property type="project" value="UniProtKB-EC"/>
</dbReference>
<dbReference type="CDD" id="cd00110">
    <property type="entry name" value="LamG"/>
    <property type="match status" value="1"/>
</dbReference>
<dbReference type="Pfam" id="PF13088">
    <property type="entry name" value="BNR_2"/>
    <property type="match status" value="1"/>
</dbReference>
<dbReference type="SUPFAM" id="SSF49899">
    <property type="entry name" value="Concanavalin A-like lectins/glucanases"/>
    <property type="match status" value="1"/>
</dbReference>
<keyword evidence="4 6" id="KW-0732">Signal</keyword>
<dbReference type="Proteomes" id="UP000829992">
    <property type="component" value="Chromosome"/>
</dbReference>
<feature type="signal peptide" evidence="6">
    <location>
        <begin position="1"/>
        <end position="35"/>
    </location>
</feature>
<dbReference type="InterPro" id="IPR036278">
    <property type="entry name" value="Sialidase_sf"/>
</dbReference>
<evidence type="ECO:0000256" key="6">
    <source>
        <dbReference type="SAM" id="SignalP"/>
    </source>
</evidence>
<dbReference type="Pfam" id="PF13385">
    <property type="entry name" value="Laminin_G_3"/>
    <property type="match status" value="1"/>
</dbReference>
<proteinExistence type="inferred from homology"/>
<keyword evidence="5" id="KW-1015">Disulfide bond</keyword>
<evidence type="ECO:0000256" key="3">
    <source>
        <dbReference type="ARBA" id="ARBA00012733"/>
    </source>
</evidence>
<keyword evidence="9" id="KW-0378">Hydrolase</keyword>
<name>A0ABY4PN63_9ACTN</name>
<dbReference type="PANTHER" id="PTHR10628">
    <property type="entry name" value="SIALIDASE"/>
    <property type="match status" value="1"/>
</dbReference>
<evidence type="ECO:0000259" key="7">
    <source>
        <dbReference type="SMART" id="SM00282"/>
    </source>
</evidence>
<comment type="catalytic activity">
    <reaction evidence="1">
        <text>Hydrolysis of alpha-(2-&gt;3)-, alpha-(2-&gt;6)-, alpha-(2-&gt;8)- glycosidic linkages of terminal sialic acid residues in oligosaccharides, glycoproteins, glycolipids, colominic acid and synthetic substrates.</text>
        <dbReference type="EC" id="3.2.1.18"/>
    </reaction>
</comment>
<dbReference type="CDD" id="cd15482">
    <property type="entry name" value="Sialidase_non-viral"/>
    <property type="match status" value="1"/>
</dbReference>
<evidence type="ECO:0000256" key="5">
    <source>
        <dbReference type="ARBA" id="ARBA00023157"/>
    </source>
</evidence>
<feature type="domain" description="LamG-like jellyroll fold" evidence="8">
    <location>
        <begin position="461"/>
        <end position="600"/>
    </location>
</feature>
<gene>
    <name evidence="9" type="ORF">M4V62_08710</name>
</gene>
<evidence type="ECO:0000256" key="1">
    <source>
        <dbReference type="ARBA" id="ARBA00000427"/>
    </source>
</evidence>
<evidence type="ECO:0000256" key="2">
    <source>
        <dbReference type="ARBA" id="ARBA00009348"/>
    </source>
</evidence>
<accession>A0ABY4PN63</accession>
<dbReference type="SUPFAM" id="SSF50939">
    <property type="entry name" value="Sialidases"/>
    <property type="match status" value="1"/>
</dbReference>
<dbReference type="InterPro" id="IPR011040">
    <property type="entry name" value="Sialidase"/>
</dbReference>
<evidence type="ECO:0000313" key="10">
    <source>
        <dbReference type="Proteomes" id="UP000829992"/>
    </source>
</evidence>
<dbReference type="InterPro" id="IPR013320">
    <property type="entry name" value="ConA-like_dom_sf"/>
</dbReference>
<feature type="chain" id="PRO_5047075877" description="exo-alpha-sialidase" evidence="6">
    <location>
        <begin position="36"/>
        <end position="632"/>
    </location>
</feature>
<organism evidence="9 10">
    <name type="scientific">Streptomyces durmitorensis</name>
    <dbReference type="NCBI Taxonomy" id="319947"/>
    <lineage>
        <taxon>Bacteria</taxon>
        <taxon>Bacillati</taxon>
        <taxon>Actinomycetota</taxon>
        <taxon>Actinomycetes</taxon>
        <taxon>Kitasatosporales</taxon>
        <taxon>Streptomycetaceae</taxon>
        <taxon>Streptomyces</taxon>
    </lineage>
</organism>
<dbReference type="PANTHER" id="PTHR10628:SF30">
    <property type="entry name" value="EXO-ALPHA-SIALIDASE"/>
    <property type="match status" value="1"/>
</dbReference>
<evidence type="ECO:0000313" key="9">
    <source>
        <dbReference type="EMBL" id="UQT55171.1"/>
    </source>
</evidence>
<dbReference type="SMART" id="SM00282">
    <property type="entry name" value="LamG"/>
    <property type="match status" value="1"/>
</dbReference>
<evidence type="ECO:0000259" key="8">
    <source>
        <dbReference type="SMART" id="SM00560"/>
    </source>
</evidence>
<dbReference type="SMART" id="SM00560">
    <property type="entry name" value="LamGL"/>
    <property type="match status" value="1"/>
</dbReference>
<feature type="domain" description="Laminin G" evidence="7">
    <location>
        <begin position="461"/>
        <end position="595"/>
    </location>
</feature>
<dbReference type="InterPro" id="IPR026856">
    <property type="entry name" value="Sialidase_fam"/>
</dbReference>
<comment type="similarity">
    <text evidence="2">Belongs to the glycosyl hydrolase 33 family.</text>
</comment>
<protein>
    <recommendedName>
        <fullName evidence="3">exo-alpha-sialidase</fullName>
        <ecNumber evidence="3">3.2.1.18</ecNumber>
    </recommendedName>
</protein>
<reference evidence="9 10" key="1">
    <citation type="submission" date="2022-05" db="EMBL/GenBank/DDBJ databases">
        <authorList>
            <person name="Zhou X."/>
            <person name="Li K."/>
            <person name="Man Y."/>
        </authorList>
    </citation>
    <scope>NUCLEOTIDE SEQUENCE [LARGE SCALE GENOMIC DNA]</scope>
    <source>
        <strain evidence="9 10">MS405</strain>
    </source>
</reference>
<dbReference type="Gene3D" id="2.60.120.200">
    <property type="match status" value="1"/>
</dbReference>
<sequence length="632" mass="68498">MPSALRVRLRSLRTATAALTVVAVGALLPGPTAQAAPDTRATGFEQQVLFKASQDPGYACYRIPAVVKTVKGTLLAFAEGRVNDCSDAGDIDIVVKRSHDGGRTWSPLQVVNEGAGDTHGNPAPIVDRRTGRILLAETYNTGRTDGGNCAVPCDRTPHLQYSDDDGRSWSAPRDLSDQILPDDWNSWYATGPVHGLQLTRGRHAGRLVFTVNTETWNGSRVTANHAALIVSDDGGDNWRIGAKDSYPIADDGTFRQKPSEMTITERPDGALYVSGREQDGTDLGHRTHTVSRDGGDSFVAPFKAIPDLYTPQVQGSTLQFGKRMLLACPGDPDRRRTMQIRSSYDGGRTWDSVDRGTTVTTDWSGYSDMVRADGEHVGLMYEGGAVDARDEIRFARFTEDWLKPRRGPDPTTGDRAPRAKAAAVLGGASTTEGRFGRAIAFDGTDDAVRLPYRSQLPLGRKDFTASLWFRYSATSGEQPLLWMGGIGTNQPQVWLRGEPASNRVTGLITTRDGSSAPKSASVRTTGAYNDGQWHHIALRRGQGQLTLSVDGTRITTADVPGTVTRTSGYGFHVGQRVDSRAHFTGSIDEVRVYDRALSDAELTELGRDGGAEAPVTRDTVAWLPMDHIRASN</sequence>
<dbReference type="EC" id="3.2.1.18" evidence="3"/>
<dbReference type="InterPro" id="IPR006558">
    <property type="entry name" value="LamG-like"/>
</dbReference>
<dbReference type="EMBL" id="CP097289">
    <property type="protein sequence ID" value="UQT55171.1"/>
    <property type="molecule type" value="Genomic_DNA"/>
</dbReference>
<dbReference type="Gene3D" id="2.120.10.10">
    <property type="match status" value="1"/>
</dbReference>
<dbReference type="RefSeq" id="WP_249586662.1">
    <property type="nucleotide sequence ID" value="NZ_BAAAQL010000008.1"/>
</dbReference>